<dbReference type="Proteomes" id="UP001055811">
    <property type="component" value="Linkage Group LG01"/>
</dbReference>
<sequence>MTTKNQKSSEYVTVIGAGKVDFTETGSVKNFVLTVTNTRKRGNNGFKEFIIAQKCCGELFSRFWKKNGDSGQANRKAQLMATLINKFPVRFPTLKLKAKPRTEEYVIKKPKDEGNGEE</sequence>
<reference evidence="1 2" key="2">
    <citation type="journal article" date="2022" name="Mol. Ecol. Resour.">
        <title>The genomes of chicory, endive, great burdock and yacon provide insights into Asteraceae paleo-polyploidization history and plant inulin production.</title>
        <authorList>
            <person name="Fan W."/>
            <person name="Wang S."/>
            <person name="Wang H."/>
            <person name="Wang A."/>
            <person name="Jiang F."/>
            <person name="Liu H."/>
            <person name="Zhao H."/>
            <person name="Xu D."/>
            <person name="Zhang Y."/>
        </authorList>
    </citation>
    <scope>NUCLEOTIDE SEQUENCE [LARGE SCALE GENOMIC DNA]</scope>
    <source>
        <strain evidence="2">cv. Punajuju</strain>
        <tissue evidence="1">Leaves</tissue>
    </source>
</reference>
<reference evidence="2" key="1">
    <citation type="journal article" date="2022" name="Mol. Ecol. Resour.">
        <title>The genomes of chicory, endive, great burdock and yacon provide insights into Asteraceae palaeo-polyploidization history and plant inulin production.</title>
        <authorList>
            <person name="Fan W."/>
            <person name="Wang S."/>
            <person name="Wang H."/>
            <person name="Wang A."/>
            <person name="Jiang F."/>
            <person name="Liu H."/>
            <person name="Zhao H."/>
            <person name="Xu D."/>
            <person name="Zhang Y."/>
        </authorList>
    </citation>
    <scope>NUCLEOTIDE SEQUENCE [LARGE SCALE GENOMIC DNA]</scope>
    <source>
        <strain evidence="2">cv. Punajuju</strain>
    </source>
</reference>
<evidence type="ECO:0000313" key="2">
    <source>
        <dbReference type="Proteomes" id="UP001055811"/>
    </source>
</evidence>
<name>A0ACB9H145_CICIN</name>
<evidence type="ECO:0000313" key="1">
    <source>
        <dbReference type="EMBL" id="KAI3789394.1"/>
    </source>
</evidence>
<comment type="caution">
    <text evidence="1">The sequence shown here is derived from an EMBL/GenBank/DDBJ whole genome shotgun (WGS) entry which is preliminary data.</text>
</comment>
<keyword evidence="2" id="KW-1185">Reference proteome</keyword>
<accession>A0ACB9H145</accession>
<organism evidence="1 2">
    <name type="scientific">Cichorium intybus</name>
    <name type="common">Chicory</name>
    <dbReference type="NCBI Taxonomy" id="13427"/>
    <lineage>
        <taxon>Eukaryota</taxon>
        <taxon>Viridiplantae</taxon>
        <taxon>Streptophyta</taxon>
        <taxon>Embryophyta</taxon>
        <taxon>Tracheophyta</taxon>
        <taxon>Spermatophyta</taxon>
        <taxon>Magnoliopsida</taxon>
        <taxon>eudicotyledons</taxon>
        <taxon>Gunneridae</taxon>
        <taxon>Pentapetalae</taxon>
        <taxon>asterids</taxon>
        <taxon>campanulids</taxon>
        <taxon>Asterales</taxon>
        <taxon>Asteraceae</taxon>
        <taxon>Cichorioideae</taxon>
        <taxon>Cichorieae</taxon>
        <taxon>Cichoriinae</taxon>
        <taxon>Cichorium</taxon>
    </lineage>
</organism>
<protein>
    <submittedName>
        <fullName evidence="1">Uncharacterized protein</fullName>
    </submittedName>
</protein>
<proteinExistence type="predicted"/>
<gene>
    <name evidence="1" type="ORF">L2E82_02187</name>
</gene>
<dbReference type="EMBL" id="CM042009">
    <property type="protein sequence ID" value="KAI3789394.1"/>
    <property type="molecule type" value="Genomic_DNA"/>
</dbReference>